<dbReference type="PANTHER" id="PTHR11097">
    <property type="entry name" value="EXOSOME COMPLEX EXONUCLEASE RIBOSOMAL RNA PROCESSING PROTEIN"/>
    <property type="match status" value="1"/>
</dbReference>
<keyword evidence="7" id="KW-0694">RNA-binding</keyword>
<dbReference type="InterPro" id="IPR020568">
    <property type="entry name" value="Ribosomal_Su5_D2-typ_SF"/>
</dbReference>
<evidence type="ECO:0000256" key="6">
    <source>
        <dbReference type="ARBA" id="ARBA00022835"/>
    </source>
</evidence>
<evidence type="ECO:0000313" key="12">
    <source>
        <dbReference type="Proteomes" id="UP000475325"/>
    </source>
</evidence>
<accession>A0A7C8MV14</accession>
<evidence type="ECO:0000256" key="7">
    <source>
        <dbReference type="ARBA" id="ARBA00022884"/>
    </source>
</evidence>
<dbReference type="GO" id="GO:0034475">
    <property type="term" value="P:U4 snRNA 3'-end processing"/>
    <property type="evidence" value="ECO:0007669"/>
    <property type="project" value="TreeGrafter"/>
</dbReference>
<gene>
    <name evidence="11" type="ORF">TWF102_002901</name>
</gene>
<name>A0A7C8MV14_ORBOL</name>
<proteinExistence type="inferred from homology"/>
<keyword evidence="6" id="KW-0271">Exosome</keyword>
<dbReference type="GO" id="GO:0035925">
    <property type="term" value="F:mRNA 3'-UTR AU-rich region binding"/>
    <property type="evidence" value="ECO:0007669"/>
    <property type="project" value="TreeGrafter"/>
</dbReference>
<evidence type="ECO:0000256" key="1">
    <source>
        <dbReference type="ARBA" id="ARBA00004496"/>
    </source>
</evidence>
<feature type="domain" description="Exoribonuclease phosphorolytic" evidence="10">
    <location>
        <begin position="100"/>
        <end position="274"/>
    </location>
</feature>
<dbReference type="GO" id="GO:0005730">
    <property type="term" value="C:nucleolus"/>
    <property type="evidence" value="ECO:0007669"/>
    <property type="project" value="UniProtKB-SubCell"/>
</dbReference>
<dbReference type="GO" id="GO:0000467">
    <property type="term" value="P:exonucleolytic trimming to generate mature 3'-end of 5.8S rRNA from tricistronic rRNA transcript (SSU-rRNA, 5.8S rRNA, LSU-rRNA)"/>
    <property type="evidence" value="ECO:0007669"/>
    <property type="project" value="TreeGrafter"/>
</dbReference>
<dbReference type="GO" id="GO:0071038">
    <property type="term" value="P:TRAMP-dependent tRNA surveillance pathway"/>
    <property type="evidence" value="ECO:0007669"/>
    <property type="project" value="TreeGrafter"/>
</dbReference>
<dbReference type="InterPro" id="IPR027408">
    <property type="entry name" value="PNPase/RNase_PH_dom_sf"/>
</dbReference>
<evidence type="ECO:0000259" key="10">
    <source>
        <dbReference type="Pfam" id="PF01138"/>
    </source>
</evidence>
<dbReference type="Gene3D" id="3.30.230.70">
    <property type="entry name" value="GHMP Kinase, N-terminal domain"/>
    <property type="match status" value="1"/>
</dbReference>
<protein>
    <recommendedName>
        <fullName evidence="9">Ribosomal RNA-processing protein 43</fullName>
    </recommendedName>
</protein>
<dbReference type="PANTHER" id="PTHR11097:SF9">
    <property type="entry name" value="EXOSOME COMPLEX COMPONENT RRP43"/>
    <property type="match status" value="1"/>
</dbReference>
<evidence type="ECO:0000256" key="5">
    <source>
        <dbReference type="ARBA" id="ARBA00022552"/>
    </source>
</evidence>
<dbReference type="GO" id="GO:0016075">
    <property type="term" value="P:rRNA catabolic process"/>
    <property type="evidence" value="ECO:0007669"/>
    <property type="project" value="TreeGrafter"/>
</dbReference>
<dbReference type="GO" id="GO:0000177">
    <property type="term" value="C:cytoplasmic exosome (RNase complex)"/>
    <property type="evidence" value="ECO:0007669"/>
    <property type="project" value="TreeGrafter"/>
</dbReference>
<evidence type="ECO:0000256" key="3">
    <source>
        <dbReference type="ARBA" id="ARBA00006678"/>
    </source>
</evidence>
<evidence type="ECO:0000313" key="11">
    <source>
        <dbReference type="EMBL" id="KAF3079367.1"/>
    </source>
</evidence>
<evidence type="ECO:0000256" key="2">
    <source>
        <dbReference type="ARBA" id="ARBA00004604"/>
    </source>
</evidence>
<dbReference type="InterPro" id="IPR001247">
    <property type="entry name" value="ExoRNase_PH_dom1"/>
</dbReference>
<dbReference type="Proteomes" id="UP000475325">
    <property type="component" value="Unassembled WGS sequence"/>
</dbReference>
<sequence>MDSLNTTESTDLIPKVLASYLEVSSCYPAPSQIHSAITHPVIKPLSQMSILTPQAGADDGQPPPLTFSTSLFRQISPALYLQRHLVHSPPTRPNGRSPSQCRDFTLTTNSLSHAHGSAVVRAGDTAVVCGIRGEILTVAPGDDPSRFESYHSFPTSATHACGARGAGGASWGGLIIPNVELSTGCSKKYPLGPPGGLAQTLSDQLHELINVTKLVSLDSLRIYDSDDDSSLSSTMKIKGYWSLYVDVLCISLDGNILDAAWYAIVAAIKSSRLPLASWNQAEERIFCHESPSHPISLRQSLPFTTTFALIPLPRSEDHRNETAILLNDPDSYEEDEACEILTILSTAEFGLAGLRTRVEKIEKRGGWKVGLAQIESCAHLAASKAARYLHSLTQDQLTPM</sequence>
<keyword evidence="4" id="KW-0963">Cytoplasm</keyword>
<comment type="caution">
    <text evidence="11">The sequence shown here is derived from an EMBL/GenBank/DDBJ whole genome shotgun (WGS) entry which is preliminary data.</text>
</comment>
<dbReference type="GO" id="GO:0034473">
    <property type="term" value="P:U1 snRNA 3'-end processing"/>
    <property type="evidence" value="ECO:0007669"/>
    <property type="project" value="TreeGrafter"/>
</dbReference>
<dbReference type="AlphaFoldDB" id="A0A7C8MV14"/>
<dbReference type="InterPro" id="IPR050590">
    <property type="entry name" value="Exosome_comp_Rrp42_subfam"/>
</dbReference>
<evidence type="ECO:0000256" key="4">
    <source>
        <dbReference type="ARBA" id="ARBA00022490"/>
    </source>
</evidence>
<dbReference type="EMBL" id="WIQW01000155">
    <property type="protein sequence ID" value="KAF3079367.1"/>
    <property type="molecule type" value="Genomic_DNA"/>
</dbReference>
<dbReference type="GO" id="GO:0000176">
    <property type="term" value="C:nuclear exosome (RNase complex)"/>
    <property type="evidence" value="ECO:0007669"/>
    <property type="project" value="TreeGrafter"/>
</dbReference>
<dbReference type="SUPFAM" id="SSF54211">
    <property type="entry name" value="Ribosomal protein S5 domain 2-like"/>
    <property type="match status" value="1"/>
</dbReference>
<reference evidence="11 12" key="1">
    <citation type="submission" date="2019-06" db="EMBL/GenBank/DDBJ databases">
        <authorList>
            <person name="Palmer J.M."/>
        </authorList>
    </citation>
    <scope>NUCLEOTIDE SEQUENCE [LARGE SCALE GENOMIC DNA]</scope>
    <source>
        <strain evidence="11 12">TWF102</strain>
    </source>
</reference>
<dbReference type="GO" id="GO:0034476">
    <property type="term" value="P:U5 snRNA 3'-end processing"/>
    <property type="evidence" value="ECO:0007669"/>
    <property type="project" value="TreeGrafter"/>
</dbReference>
<evidence type="ECO:0000256" key="8">
    <source>
        <dbReference type="ARBA" id="ARBA00023242"/>
    </source>
</evidence>
<comment type="similarity">
    <text evidence="3">Belongs to the RNase PH family.</text>
</comment>
<comment type="subcellular location">
    <subcellularLocation>
        <location evidence="1">Cytoplasm</location>
    </subcellularLocation>
    <subcellularLocation>
        <location evidence="2">Nucleus</location>
        <location evidence="2">Nucleolus</location>
    </subcellularLocation>
</comment>
<dbReference type="GO" id="GO:0071035">
    <property type="term" value="P:nuclear polyadenylation-dependent rRNA catabolic process"/>
    <property type="evidence" value="ECO:0007669"/>
    <property type="project" value="TreeGrafter"/>
</dbReference>
<keyword evidence="5" id="KW-0698">rRNA processing</keyword>
<evidence type="ECO:0000256" key="9">
    <source>
        <dbReference type="ARBA" id="ARBA00030617"/>
    </source>
</evidence>
<dbReference type="Pfam" id="PF01138">
    <property type="entry name" value="RNase_PH"/>
    <property type="match status" value="1"/>
</dbReference>
<organism evidence="11 12">
    <name type="scientific">Orbilia oligospora</name>
    <name type="common">Nematode-trapping fungus</name>
    <name type="synonym">Arthrobotrys oligospora</name>
    <dbReference type="NCBI Taxonomy" id="2813651"/>
    <lineage>
        <taxon>Eukaryota</taxon>
        <taxon>Fungi</taxon>
        <taxon>Dikarya</taxon>
        <taxon>Ascomycota</taxon>
        <taxon>Pezizomycotina</taxon>
        <taxon>Orbiliomycetes</taxon>
        <taxon>Orbiliales</taxon>
        <taxon>Orbiliaceae</taxon>
        <taxon>Orbilia</taxon>
    </lineage>
</organism>
<dbReference type="GO" id="GO:0071028">
    <property type="term" value="P:nuclear mRNA surveillance"/>
    <property type="evidence" value="ECO:0007669"/>
    <property type="project" value="TreeGrafter"/>
</dbReference>
<keyword evidence="8" id="KW-0539">Nucleus</keyword>